<dbReference type="Pfam" id="PF09581">
    <property type="entry name" value="Spore_III_AF"/>
    <property type="match status" value="1"/>
</dbReference>
<feature type="transmembrane region" description="Helical" evidence="1">
    <location>
        <begin position="33"/>
        <end position="54"/>
    </location>
</feature>
<dbReference type="OrthoDB" id="2375554at2"/>
<dbReference type="NCBIfam" id="TIGR02896">
    <property type="entry name" value="spore_III_AF"/>
    <property type="match status" value="1"/>
</dbReference>
<name>A0A433YD15_9BACL</name>
<sequence length="268" mass="30108">MTWISEWLKEIIFVVLIAVFIELLLPNRSMERYVRFVVSLLILLTILSPIIRLFSGDTEQKLATALADNINGLEGYSTNESTALILKQGEELKKKQEVESLQWAGEEAARQMKEQIQREIGQPIERVAVKLVTKSTDEGKTQGNFGSKQTELLISSVEVFIGQSMTVQDPKSSKEGISGSEITIQSVEEVTINVDLQQDVPMIKDKGEKGDKTAMVSTEDTPLIDDETSVLTQGKDEATVERIRELLYKEWGVSKETITVMKRENQEN</sequence>
<keyword evidence="3" id="KW-1185">Reference proteome</keyword>
<keyword evidence="1" id="KW-1133">Transmembrane helix</keyword>
<dbReference type="RefSeq" id="WP_127190964.1">
    <property type="nucleotide sequence ID" value="NZ_RZNY01000003.1"/>
</dbReference>
<dbReference type="AlphaFoldDB" id="A0A433YD15"/>
<accession>A0A433YD15</accession>
<proteinExistence type="predicted"/>
<evidence type="ECO:0000313" key="3">
    <source>
        <dbReference type="Proteomes" id="UP000279446"/>
    </source>
</evidence>
<evidence type="ECO:0000313" key="2">
    <source>
        <dbReference type="EMBL" id="RUT47766.1"/>
    </source>
</evidence>
<dbReference type="EMBL" id="RZNY01000003">
    <property type="protein sequence ID" value="RUT47766.1"/>
    <property type="molecule type" value="Genomic_DNA"/>
</dbReference>
<organism evidence="2 3">
    <name type="scientific">Paenibacillus anaericanus</name>
    <dbReference type="NCBI Taxonomy" id="170367"/>
    <lineage>
        <taxon>Bacteria</taxon>
        <taxon>Bacillati</taxon>
        <taxon>Bacillota</taxon>
        <taxon>Bacilli</taxon>
        <taxon>Bacillales</taxon>
        <taxon>Paenibacillaceae</taxon>
        <taxon>Paenibacillus</taxon>
    </lineage>
</organism>
<keyword evidence="1" id="KW-0812">Transmembrane</keyword>
<dbReference type="InterPro" id="IPR014245">
    <property type="entry name" value="Spore_III_AF"/>
</dbReference>
<evidence type="ECO:0000256" key="1">
    <source>
        <dbReference type="SAM" id="Phobius"/>
    </source>
</evidence>
<comment type="caution">
    <text evidence="2">The sequence shown here is derived from an EMBL/GenBank/DDBJ whole genome shotgun (WGS) entry which is preliminary data.</text>
</comment>
<reference evidence="2 3" key="1">
    <citation type="submission" date="2018-12" db="EMBL/GenBank/DDBJ databases">
        <authorList>
            <person name="Sun L."/>
            <person name="Chen Z."/>
        </authorList>
    </citation>
    <scope>NUCLEOTIDE SEQUENCE [LARGE SCALE GENOMIC DNA]</scope>
    <source>
        <strain evidence="2 3">DSM 15890</strain>
    </source>
</reference>
<feature type="transmembrane region" description="Helical" evidence="1">
    <location>
        <begin position="7"/>
        <end position="27"/>
    </location>
</feature>
<protein>
    <submittedName>
        <fullName evidence="2">Stage III sporulation protein AF</fullName>
    </submittedName>
</protein>
<keyword evidence="1" id="KW-0472">Membrane</keyword>
<dbReference type="Proteomes" id="UP000279446">
    <property type="component" value="Unassembled WGS sequence"/>
</dbReference>
<gene>
    <name evidence="2" type="primary">spoIIIAF</name>
    <name evidence="2" type="ORF">EJP82_05135</name>
</gene>